<dbReference type="HOGENOM" id="CLU_215649_0_0_9"/>
<protein>
    <submittedName>
        <fullName evidence="1">Uncharacterized protein</fullName>
    </submittedName>
</protein>
<organism evidence="1 2">
    <name type="scientific">Alicyclobacillus acidocaldarius subsp. acidocaldarius (strain ATCC 27009 / DSM 446 / BCRC 14685 / JCM 5260 / KCTC 1825 / NBRC 15652 / NCIMB 11725 / NRRL B-14509 / 104-IA)</name>
    <name type="common">Bacillus acidocaldarius</name>
    <dbReference type="NCBI Taxonomy" id="521098"/>
    <lineage>
        <taxon>Bacteria</taxon>
        <taxon>Bacillati</taxon>
        <taxon>Bacillota</taxon>
        <taxon>Bacilli</taxon>
        <taxon>Bacillales</taxon>
        <taxon>Alicyclobacillaceae</taxon>
        <taxon>Alicyclobacillus</taxon>
    </lineage>
</organism>
<sequence>MGTFGGYTRWAVVFLIIFVLFFLLVPAVGMAAPSCGCTPGAGAGVYGAY</sequence>
<accession>C8WV50</accession>
<dbReference type="EMBL" id="CP001727">
    <property type="protein sequence ID" value="ACV59887.1"/>
    <property type="molecule type" value="Genomic_DNA"/>
</dbReference>
<dbReference type="Proteomes" id="UP000001917">
    <property type="component" value="Chromosome"/>
</dbReference>
<evidence type="ECO:0000313" key="1">
    <source>
        <dbReference type="EMBL" id="ACV59887.1"/>
    </source>
</evidence>
<evidence type="ECO:0000313" key="2">
    <source>
        <dbReference type="Proteomes" id="UP000001917"/>
    </source>
</evidence>
<proteinExistence type="predicted"/>
<gene>
    <name evidence="1" type="ordered locus">Aaci_2883</name>
</gene>
<reference evidence="2" key="1">
    <citation type="submission" date="2009-09" db="EMBL/GenBank/DDBJ databases">
        <title>The complete chromosome of Alicyclobacillus acidocaldarius subsp. acidocaldarius DSM 446.</title>
        <authorList>
            <consortium name="US DOE Joint Genome Institute (JGI-PGF)"/>
            <person name="Lucas S."/>
            <person name="Copeland A."/>
            <person name="Lapidus A."/>
            <person name="Glavina del Rio T."/>
            <person name="Dalin E."/>
            <person name="Tice H."/>
            <person name="Bruce D."/>
            <person name="Goodwin L."/>
            <person name="Pitluck S."/>
            <person name="Kyrpides N."/>
            <person name="Mavromatis K."/>
            <person name="Ivanova N."/>
            <person name="Ovchinnikova G."/>
            <person name="Chertkov O."/>
            <person name="Sims D."/>
            <person name="Brettin T."/>
            <person name="Detter J.C."/>
            <person name="Han C."/>
            <person name="Larimer F."/>
            <person name="Land M."/>
            <person name="Hauser L."/>
            <person name="Markowitz V."/>
            <person name="Cheng J.-F."/>
            <person name="Hugenholtz P."/>
            <person name="Woyke T."/>
            <person name="Wu D."/>
            <person name="Pukall R."/>
            <person name="Klenk H.-P."/>
            <person name="Eisen J.A."/>
        </authorList>
    </citation>
    <scope>NUCLEOTIDE SEQUENCE [LARGE SCALE GENOMIC DNA]</scope>
    <source>
        <strain evidence="2">ATCC 27009 / DSM 446 / BCRC 14685 / JCM 5260 / KCTC 1825 / NBRC 15652 / NCIMB 11725 / NRRL B-14509 / 104-IA</strain>
    </source>
</reference>
<dbReference type="KEGG" id="aac:Aaci_2883"/>
<reference evidence="1 2" key="2">
    <citation type="journal article" date="2010" name="Stand. Genomic Sci.">
        <title>Complete genome sequence of Alicyclobacillus acidocaldarius type strain (104-IA).</title>
        <authorList>
            <person name="Mavromatis K."/>
            <person name="Sikorski J."/>
            <person name="Lapidus A."/>
            <person name="Glavina Del Rio T."/>
            <person name="Copeland A."/>
            <person name="Tice H."/>
            <person name="Cheng J.F."/>
            <person name="Lucas S."/>
            <person name="Chen F."/>
            <person name="Nolan M."/>
            <person name="Bruce D."/>
            <person name="Goodwin L."/>
            <person name="Pitluck S."/>
            <person name="Ivanova N."/>
            <person name="Ovchinnikova G."/>
            <person name="Pati A."/>
            <person name="Chen A."/>
            <person name="Palaniappan K."/>
            <person name="Land M."/>
            <person name="Hauser L."/>
            <person name="Chang Y.J."/>
            <person name="Jeffries C.D."/>
            <person name="Chain P."/>
            <person name="Meincke L."/>
            <person name="Sims D."/>
            <person name="Chertkov O."/>
            <person name="Han C."/>
            <person name="Brettin T."/>
            <person name="Detter J.C."/>
            <person name="Wahrenburg C."/>
            <person name="Rohde M."/>
            <person name="Pukall R."/>
            <person name="Goker M."/>
            <person name="Bristow J."/>
            <person name="Eisen J.A."/>
            <person name="Markowitz V."/>
            <person name="Hugenholtz P."/>
            <person name="Klenk H.P."/>
            <person name="Kyrpides N.C."/>
        </authorList>
    </citation>
    <scope>NUCLEOTIDE SEQUENCE [LARGE SCALE GENOMIC DNA]</scope>
    <source>
        <strain evidence="2">ATCC 27009 / DSM 446 / BCRC 14685 / JCM 5260 / KCTC 1825 / NBRC 15652 / NCIMB 11725 / NRRL B-14509 / 104-IA</strain>
    </source>
</reference>
<name>C8WV50_ALIAD</name>
<dbReference type="STRING" id="521098.Aaci_2883"/>
<dbReference type="AlphaFoldDB" id="C8WV50"/>
<keyword evidence="2" id="KW-1185">Reference proteome</keyword>